<organism evidence="2 3">
    <name type="scientific">Nonomuraea mesophila</name>
    <dbReference type="NCBI Taxonomy" id="2530382"/>
    <lineage>
        <taxon>Bacteria</taxon>
        <taxon>Bacillati</taxon>
        <taxon>Actinomycetota</taxon>
        <taxon>Actinomycetes</taxon>
        <taxon>Streptosporangiales</taxon>
        <taxon>Streptosporangiaceae</taxon>
        <taxon>Nonomuraea</taxon>
    </lineage>
</organism>
<protein>
    <submittedName>
        <fullName evidence="2">Uncharacterized protein</fullName>
    </submittedName>
</protein>
<reference evidence="2 3" key="1">
    <citation type="submission" date="2019-03" db="EMBL/GenBank/DDBJ databases">
        <title>Draft genome sequences of novel Actinobacteria.</title>
        <authorList>
            <person name="Sahin N."/>
            <person name="Ay H."/>
            <person name="Saygin H."/>
        </authorList>
    </citation>
    <scope>NUCLEOTIDE SEQUENCE [LARGE SCALE GENOMIC DNA]</scope>
    <source>
        <strain evidence="2 3">6K102</strain>
    </source>
</reference>
<keyword evidence="3" id="KW-1185">Reference proteome</keyword>
<dbReference type="AlphaFoldDB" id="A0A4R5DX69"/>
<name>A0A4R5DX69_9ACTN</name>
<feature type="compositionally biased region" description="Low complexity" evidence="1">
    <location>
        <begin position="74"/>
        <end position="91"/>
    </location>
</feature>
<dbReference type="EMBL" id="SMLD01000337">
    <property type="protein sequence ID" value="TDE19575.1"/>
    <property type="molecule type" value="Genomic_DNA"/>
</dbReference>
<gene>
    <name evidence="2" type="ORF">E1295_47680</name>
</gene>
<comment type="caution">
    <text evidence="2">The sequence shown here is derived from an EMBL/GenBank/DDBJ whole genome shotgun (WGS) entry which is preliminary data.</text>
</comment>
<accession>A0A4R5DX69</accession>
<evidence type="ECO:0000313" key="2">
    <source>
        <dbReference type="EMBL" id="TDE19575.1"/>
    </source>
</evidence>
<evidence type="ECO:0000313" key="3">
    <source>
        <dbReference type="Proteomes" id="UP000295136"/>
    </source>
</evidence>
<proteinExistence type="predicted"/>
<feature type="region of interest" description="Disordered" evidence="1">
    <location>
        <begin position="62"/>
        <end position="91"/>
    </location>
</feature>
<sequence length="91" mass="9682">MPVLMSHSRTTLCRSLTTSYFCDTAIAVPSPVTVTAMMGSPARWRARLSPVRLHNRIVPSACPEATTGRSPMRPAATEVAAAPSSAIRTTV</sequence>
<dbReference type="Proteomes" id="UP000295136">
    <property type="component" value="Unassembled WGS sequence"/>
</dbReference>
<evidence type="ECO:0000256" key="1">
    <source>
        <dbReference type="SAM" id="MobiDB-lite"/>
    </source>
</evidence>